<comment type="caution">
    <text evidence="7">The sequence shown here is derived from an EMBL/GenBank/DDBJ whole genome shotgun (WGS) entry which is preliminary data.</text>
</comment>
<reference evidence="7 8" key="1">
    <citation type="submission" date="2020-05" db="EMBL/GenBank/DDBJ databases">
        <title>Flexivirga sp. ID2601S isolated from air conditioner.</title>
        <authorList>
            <person name="Kim D.H."/>
        </authorList>
    </citation>
    <scope>NUCLEOTIDE SEQUENCE [LARGE SCALE GENOMIC DNA]</scope>
    <source>
        <strain evidence="7 8">ID2601S</strain>
    </source>
</reference>
<feature type="transmembrane region" description="Helical" evidence="6">
    <location>
        <begin position="211"/>
        <end position="231"/>
    </location>
</feature>
<dbReference type="GO" id="GO:0005886">
    <property type="term" value="C:plasma membrane"/>
    <property type="evidence" value="ECO:0007669"/>
    <property type="project" value="UniProtKB-SubCell"/>
</dbReference>
<sequence>MSALTATLLALFGLLGGIGISAIGPGGVLPTIGLATLTALTPAQVAGTALVTHVATGCAGTGAYLRSGELRRPQVRRTAQLLCGTAVFGTPLGILVNSLMSPHWFNLALAALMATVAGLVLMRERVSVAGHPARMTDVRPHPSAWVVGGVGGAVAVAAGVVGIGGPMLTVPLLVAAGVDMLEALAAAQAQSVLIAGVGSVGYALQGSIDWPLAALVGIPELAGVFLGWRIARALPVRSLRLGLVAALLVVAPYVALHG</sequence>
<evidence type="ECO:0000313" key="8">
    <source>
        <dbReference type="Proteomes" id="UP000557772"/>
    </source>
</evidence>
<gene>
    <name evidence="7" type="ORF">HJ588_02930</name>
</gene>
<feature type="transmembrane region" description="Helical" evidence="6">
    <location>
        <begin position="103"/>
        <end position="122"/>
    </location>
</feature>
<keyword evidence="8" id="KW-1185">Reference proteome</keyword>
<proteinExistence type="inferred from homology"/>
<keyword evidence="5 6" id="KW-0472">Membrane</keyword>
<feature type="transmembrane region" description="Helical" evidence="6">
    <location>
        <begin position="78"/>
        <end position="97"/>
    </location>
</feature>
<dbReference type="PANTHER" id="PTHR43701:SF2">
    <property type="entry name" value="MEMBRANE TRANSPORTER PROTEIN YJNA-RELATED"/>
    <property type="match status" value="1"/>
</dbReference>
<keyword evidence="4 6" id="KW-1133">Transmembrane helix</keyword>
<keyword evidence="3 6" id="KW-0812">Transmembrane</keyword>
<dbReference type="InterPro" id="IPR002781">
    <property type="entry name" value="TM_pro_TauE-like"/>
</dbReference>
<evidence type="ECO:0000256" key="2">
    <source>
        <dbReference type="ARBA" id="ARBA00009142"/>
    </source>
</evidence>
<evidence type="ECO:0000256" key="4">
    <source>
        <dbReference type="ARBA" id="ARBA00022989"/>
    </source>
</evidence>
<comment type="similarity">
    <text evidence="2 6">Belongs to the 4-toluene sulfonate uptake permease (TSUP) (TC 2.A.102) family.</text>
</comment>
<dbReference type="PANTHER" id="PTHR43701">
    <property type="entry name" value="MEMBRANE TRANSPORTER PROTEIN MJ0441-RELATED"/>
    <property type="match status" value="1"/>
</dbReference>
<evidence type="ECO:0000256" key="1">
    <source>
        <dbReference type="ARBA" id="ARBA00004141"/>
    </source>
</evidence>
<evidence type="ECO:0000256" key="3">
    <source>
        <dbReference type="ARBA" id="ARBA00022692"/>
    </source>
</evidence>
<dbReference type="EMBL" id="JABENB010000001">
    <property type="protein sequence ID" value="NNG38227.1"/>
    <property type="molecule type" value="Genomic_DNA"/>
</dbReference>
<evidence type="ECO:0000256" key="6">
    <source>
        <dbReference type="RuleBase" id="RU363041"/>
    </source>
</evidence>
<feature type="transmembrane region" description="Helical" evidence="6">
    <location>
        <begin position="237"/>
        <end position="256"/>
    </location>
</feature>
<dbReference type="Pfam" id="PF01925">
    <property type="entry name" value="TauE"/>
    <property type="match status" value="1"/>
</dbReference>
<evidence type="ECO:0000313" key="7">
    <source>
        <dbReference type="EMBL" id="NNG38227.1"/>
    </source>
</evidence>
<dbReference type="InterPro" id="IPR051598">
    <property type="entry name" value="TSUP/Inactive_protease-like"/>
</dbReference>
<feature type="transmembrane region" description="Helical" evidence="6">
    <location>
        <begin position="143"/>
        <end position="163"/>
    </location>
</feature>
<dbReference type="RefSeq" id="WP_171151773.1">
    <property type="nucleotide sequence ID" value="NZ_JABENB010000001.1"/>
</dbReference>
<keyword evidence="6" id="KW-1003">Cell membrane</keyword>
<organism evidence="7 8">
    <name type="scientific">Flexivirga aerilata</name>
    <dbReference type="NCBI Taxonomy" id="1656889"/>
    <lineage>
        <taxon>Bacteria</taxon>
        <taxon>Bacillati</taxon>
        <taxon>Actinomycetota</taxon>
        <taxon>Actinomycetes</taxon>
        <taxon>Micrococcales</taxon>
        <taxon>Dermacoccaceae</taxon>
        <taxon>Flexivirga</taxon>
    </lineage>
</organism>
<protein>
    <recommendedName>
        <fullName evidence="6">Probable membrane transporter protein</fullName>
    </recommendedName>
</protein>
<comment type="subcellular location">
    <subcellularLocation>
        <location evidence="6">Cell membrane</location>
        <topology evidence="6">Multi-pass membrane protein</topology>
    </subcellularLocation>
    <subcellularLocation>
        <location evidence="1">Membrane</location>
        <topology evidence="1">Multi-pass membrane protein</topology>
    </subcellularLocation>
</comment>
<accession>A0A849AE92</accession>
<name>A0A849AE92_9MICO</name>
<dbReference type="Proteomes" id="UP000557772">
    <property type="component" value="Unassembled WGS sequence"/>
</dbReference>
<dbReference type="AlphaFoldDB" id="A0A849AE92"/>
<feature type="transmembrane region" description="Helical" evidence="6">
    <location>
        <begin position="45"/>
        <end position="66"/>
    </location>
</feature>
<evidence type="ECO:0000256" key="5">
    <source>
        <dbReference type="ARBA" id="ARBA00023136"/>
    </source>
</evidence>